<evidence type="ECO:0000256" key="1">
    <source>
        <dbReference type="SAM" id="MobiDB-lite"/>
    </source>
</evidence>
<organism evidence="2 3">
    <name type="scientific">Westerdykella ornata</name>
    <dbReference type="NCBI Taxonomy" id="318751"/>
    <lineage>
        <taxon>Eukaryota</taxon>
        <taxon>Fungi</taxon>
        <taxon>Dikarya</taxon>
        <taxon>Ascomycota</taxon>
        <taxon>Pezizomycotina</taxon>
        <taxon>Dothideomycetes</taxon>
        <taxon>Pleosporomycetidae</taxon>
        <taxon>Pleosporales</taxon>
        <taxon>Sporormiaceae</taxon>
        <taxon>Westerdykella</taxon>
    </lineage>
</organism>
<dbReference type="RefSeq" id="XP_033650646.1">
    <property type="nucleotide sequence ID" value="XM_033795969.1"/>
</dbReference>
<evidence type="ECO:0008006" key="4">
    <source>
        <dbReference type="Google" id="ProtNLM"/>
    </source>
</evidence>
<dbReference type="PANTHER" id="PTHR37852">
    <property type="entry name" value="YALI0B21208P"/>
    <property type="match status" value="1"/>
</dbReference>
<reference evidence="2" key="1">
    <citation type="journal article" date="2020" name="Stud. Mycol.">
        <title>101 Dothideomycetes genomes: a test case for predicting lifestyles and emergence of pathogens.</title>
        <authorList>
            <person name="Haridas S."/>
            <person name="Albert R."/>
            <person name="Binder M."/>
            <person name="Bloem J."/>
            <person name="Labutti K."/>
            <person name="Salamov A."/>
            <person name="Andreopoulos B."/>
            <person name="Baker S."/>
            <person name="Barry K."/>
            <person name="Bills G."/>
            <person name="Bluhm B."/>
            <person name="Cannon C."/>
            <person name="Castanera R."/>
            <person name="Culley D."/>
            <person name="Daum C."/>
            <person name="Ezra D."/>
            <person name="Gonzalez J."/>
            <person name="Henrissat B."/>
            <person name="Kuo A."/>
            <person name="Liang C."/>
            <person name="Lipzen A."/>
            <person name="Lutzoni F."/>
            <person name="Magnuson J."/>
            <person name="Mondo S."/>
            <person name="Nolan M."/>
            <person name="Ohm R."/>
            <person name="Pangilinan J."/>
            <person name="Park H.-J."/>
            <person name="Ramirez L."/>
            <person name="Alfaro M."/>
            <person name="Sun H."/>
            <person name="Tritt A."/>
            <person name="Yoshinaga Y."/>
            <person name="Zwiers L.-H."/>
            <person name="Turgeon B."/>
            <person name="Goodwin S."/>
            <person name="Spatafora J."/>
            <person name="Crous P."/>
            <person name="Grigoriev I."/>
        </authorList>
    </citation>
    <scope>NUCLEOTIDE SEQUENCE</scope>
    <source>
        <strain evidence="2">CBS 379.55</strain>
    </source>
</reference>
<evidence type="ECO:0000313" key="2">
    <source>
        <dbReference type="EMBL" id="KAF2273107.1"/>
    </source>
</evidence>
<dbReference type="EMBL" id="ML986513">
    <property type="protein sequence ID" value="KAF2273107.1"/>
    <property type="molecule type" value="Genomic_DNA"/>
</dbReference>
<dbReference type="GeneID" id="54549144"/>
<dbReference type="AlphaFoldDB" id="A0A6A6JA25"/>
<protein>
    <recommendedName>
        <fullName evidence="4">Tim17-domain-containing protein</fullName>
    </recommendedName>
</protein>
<gene>
    <name evidence="2" type="ORF">EI97DRAFT_384360</name>
</gene>
<evidence type="ECO:0000313" key="3">
    <source>
        <dbReference type="Proteomes" id="UP000800097"/>
    </source>
</evidence>
<name>A0A6A6JA25_WESOR</name>
<sequence length="242" mass="27344">MATTQLEDGSPQPEAIETPPEPPKLYKSAERLGMKFDQRLLLGNFSSFLCGFTLGASHAGHMAGMRFRAENAHRLPETRPGWYLYHKSKNYYKIKEAVPVGIRKGFFVAAWTSMFLIIEESLDIFRGTWQAGRTLNEMEGVDELDIKTMEKCIQRNRDFKSSAIAGMVTGGVWSAWNTFPMVTAARTIRMGLFVGLAYGLGQDAMMWARNKWGVDEVPESWIYKGAKNRMKAAQEEGEVEQK</sequence>
<feature type="region of interest" description="Disordered" evidence="1">
    <location>
        <begin position="1"/>
        <end position="23"/>
    </location>
</feature>
<dbReference type="Proteomes" id="UP000800097">
    <property type="component" value="Unassembled WGS sequence"/>
</dbReference>
<keyword evidence="3" id="KW-1185">Reference proteome</keyword>
<dbReference type="PANTHER" id="PTHR37852:SF1">
    <property type="entry name" value="HIG1 DOMAIN-CONTAINING PROTEIN"/>
    <property type="match status" value="1"/>
</dbReference>
<proteinExistence type="predicted"/>
<dbReference type="OrthoDB" id="5584028at2759"/>
<accession>A0A6A6JA25</accession>